<comment type="caution">
    <text evidence="2">The sequence shown here is derived from an EMBL/GenBank/DDBJ whole genome shotgun (WGS) entry which is preliminary data.</text>
</comment>
<organism evidence="2 3">
    <name type="scientific">Melipona bicolor</name>
    <dbReference type="NCBI Taxonomy" id="60889"/>
    <lineage>
        <taxon>Eukaryota</taxon>
        <taxon>Metazoa</taxon>
        <taxon>Ecdysozoa</taxon>
        <taxon>Arthropoda</taxon>
        <taxon>Hexapoda</taxon>
        <taxon>Insecta</taxon>
        <taxon>Pterygota</taxon>
        <taxon>Neoptera</taxon>
        <taxon>Endopterygota</taxon>
        <taxon>Hymenoptera</taxon>
        <taxon>Apocrita</taxon>
        <taxon>Aculeata</taxon>
        <taxon>Apoidea</taxon>
        <taxon>Anthophila</taxon>
        <taxon>Apidae</taxon>
        <taxon>Melipona</taxon>
    </lineage>
</organism>
<dbReference type="AlphaFoldDB" id="A0AA40KIU9"/>
<evidence type="ECO:0000313" key="2">
    <source>
        <dbReference type="EMBL" id="KAK1121995.1"/>
    </source>
</evidence>
<reference evidence="2" key="1">
    <citation type="submission" date="2021-10" db="EMBL/GenBank/DDBJ databases">
        <title>Melipona bicolor Genome sequencing and assembly.</title>
        <authorList>
            <person name="Araujo N.S."/>
            <person name="Arias M.C."/>
        </authorList>
    </citation>
    <scope>NUCLEOTIDE SEQUENCE</scope>
    <source>
        <strain evidence="2">USP_2M_L1-L4_2017</strain>
        <tissue evidence="2">Whole body</tissue>
    </source>
</reference>
<dbReference type="EMBL" id="JAHYIQ010000024">
    <property type="protein sequence ID" value="KAK1121995.1"/>
    <property type="molecule type" value="Genomic_DNA"/>
</dbReference>
<keyword evidence="3" id="KW-1185">Reference proteome</keyword>
<feature type="compositionally biased region" description="Basic and acidic residues" evidence="1">
    <location>
        <begin position="100"/>
        <end position="109"/>
    </location>
</feature>
<accession>A0AA40KIU9</accession>
<evidence type="ECO:0000313" key="3">
    <source>
        <dbReference type="Proteomes" id="UP001177670"/>
    </source>
</evidence>
<protein>
    <submittedName>
        <fullName evidence="2">Uncharacterized protein</fullName>
    </submittedName>
</protein>
<gene>
    <name evidence="2" type="ORF">K0M31_009843</name>
</gene>
<feature type="compositionally biased region" description="Gly residues" evidence="1">
    <location>
        <begin position="86"/>
        <end position="97"/>
    </location>
</feature>
<feature type="compositionally biased region" description="Basic and acidic residues" evidence="1">
    <location>
        <begin position="48"/>
        <end position="60"/>
    </location>
</feature>
<name>A0AA40KIU9_9HYME</name>
<feature type="region of interest" description="Disordered" evidence="1">
    <location>
        <begin position="38"/>
        <end position="121"/>
    </location>
</feature>
<feature type="non-terminal residue" evidence="2">
    <location>
        <position position="157"/>
    </location>
</feature>
<evidence type="ECO:0000256" key="1">
    <source>
        <dbReference type="SAM" id="MobiDB-lite"/>
    </source>
</evidence>
<dbReference type="Proteomes" id="UP001177670">
    <property type="component" value="Unassembled WGS sequence"/>
</dbReference>
<sequence length="157" mass="16436">MSPLSIVSAAGPAAWPCATVNGFDGRRGSPCACAGTTVPVVPGGVLSAEERRTEQTDQRPPRRPASTTRTRKGQRERTLAGKKGSRGGIRGSVGIGSGLPRRDTRRDTTRGPGRTTGAPFALELRPLSATASPGPVLLPFFSLQFRPQNPSFALCSP</sequence>
<proteinExistence type="predicted"/>